<keyword evidence="2" id="KW-1185">Reference proteome</keyword>
<name>A0A369JLJ7_HYPMA</name>
<dbReference type="AlphaFoldDB" id="A0A369JLJ7"/>
<organism evidence="1 2">
    <name type="scientific">Hypsizygus marmoreus</name>
    <name type="common">White beech mushroom</name>
    <name type="synonym">Agaricus marmoreus</name>
    <dbReference type="NCBI Taxonomy" id="39966"/>
    <lineage>
        <taxon>Eukaryota</taxon>
        <taxon>Fungi</taxon>
        <taxon>Dikarya</taxon>
        <taxon>Basidiomycota</taxon>
        <taxon>Agaricomycotina</taxon>
        <taxon>Agaricomycetes</taxon>
        <taxon>Agaricomycetidae</taxon>
        <taxon>Agaricales</taxon>
        <taxon>Tricholomatineae</taxon>
        <taxon>Lyophyllaceae</taxon>
        <taxon>Hypsizygus</taxon>
    </lineage>
</organism>
<dbReference type="Proteomes" id="UP000076154">
    <property type="component" value="Unassembled WGS sequence"/>
</dbReference>
<evidence type="ECO:0000313" key="2">
    <source>
        <dbReference type="Proteomes" id="UP000076154"/>
    </source>
</evidence>
<proteinExistence type="predicted"/>
<sequence>MGRPNRGKLNFHVLSFGVVEGYSWDWDWDDEEPVALTLKAWKFVFMYPPRMTKTHPLLFHVQRTSTTCVGRPKLIERDLTTIIRDLSVPCNEDGVVSR</sequence>
<accession>A0A369JLJ7</accession>
<dbReference type="EMBL" id="LUEZ02000058">
    <property type="protein sequence ID" value="RDB20583.1"/>
    <property type="molecule type" value="Genomic_DNA"/>
</dbReference>
<dbReference type="InParanoid" id="A0A369JLJ7"/>
<comment type="caution">
    <text evidence="1">The sequence shown here is derived from an EMBL/GenBank/DDBJ whole genome shotgun (WGS) entry which is preliminary data.</text>
</comment>
<protein>
    <submittedName>
        <fullName evidence="1">Uncharacterized protein</fullName>
    </submittedName>
</protein>
<reference evidence="1" key="1">
    <citation type="submission" date="2018-04" db="EMBL/GenBank/DDBJ databases">
        <title>Whole genome sequencing of Hypsizygus marmoreus.</title>
        <authorList>
            <person name="Choi I.-G."/>
            <person name="Min B."/>
            <person name="Kim J.-G."/>
            <person name="Kim S."/>
            <person name="Oh Y.-L."/>
            <person name="Kong W.-S."/>
            <person name="Park H."/>
            <person name="Jeong J."/>
            <person name="Song E.-S."/>
        </authorList>
    </citation>
    <scope>NUCLEOTIDE SEQUENCE [LARGE SCALE GENOMIC DNA]</scope>
    <source>
        <strain evidence="1">51987-8</strain>
    </source>
</reference>
<gene>
    <name evidence="1" type="ORF">Hypma_012190</name>
</gene>
<evidence type="ECO:0000313" key="1">
    <source>
        <dbReference type="EMBL" id="RDB20583.1"/>
    </source>
</evidence>